<dbReference type="EMBL" id="LSRS01000006">
    <property type="protein sequence ID" value="KAF1084224.1"/>
    <property type="molecule type" value="Genomic_DNA"/>
</dbReference>
<feature type="transmembrane region" description="Helical" evidence="4">
    <location>
        <begin position="334"/>
        <end position="355"/>
    </location>
</feature>
<feature type="transmembrane region" description="Helical" evidence="4">
    <location>
        <begin position="471"/>
        <end position="490"/>
    </location>
</feature>
<protein>
    <submittedName>
        <fullName evidence="5">Spore germination protein B1</fullName>
    </submittedName>
</protein>
<feature type="transmembrane region" description="Helical" evidence="4">
    <location>
        <begin position="376"/>
        <end position="395"/>
    </location>
</feature>
<dbReference type="InterPro" id="IPR050768">
    <property type="entry name" value="UPF0353/GerABKA_families"/>
</dbReference>
<dbReference type="RefSeq" id="WP_243153052.1">
    <property type="nucleotide sequence ID" value="NZ_LSRS01000006.1"/>
</dbReference>
<keyword evidence="4" id="KW-0812">Transmembrane</keyword>
<dbReference type="PANTHER" id="PTHR22550:SF5">
    <property type="entry name" value="LEUCINE ZIPPER PROTEIN 4"/>
    <property type="match status" value="1"/>
</dbReference>
<organism evidence="5 6">
    <name type="scientific">Sporotomaculum syntrophicum</name>
    <dbReference type="NCBI Taxonomy" id="182264"/>
    <lineage>
        <taxon>Bacteria</taxon>
        <taxon>Bacillati</taxon>
        <taxon>Bacillota</taxon>
        <taxon>Clostridia</taxon>
        <taxon>Eubacteriales</taxon>
        <taxon>Desulfallaceae</taxon>
        <taxon>Sporotomaculum</taxon>
    </lineage>
</organism>
<reference evidence="5" key="1">
    <citation type="submission" date="2016-02" db="EMBL/GenBank/DDBJ databases">
        <title>Draft Genome Sequence of Sporotomaculum syntrophicum Strain FB, a Syntrophic Benzoate Degrader.</title>
        <authorList>
            <person name="Nobu M.K."/>
            <person name="Narihiro T."/>
            <person name="Qiu Y.-L."/>
            <person name="Ohashi A."/>
            <person name="Liu W.-T."/>
            <person name="Yuji S."/>
        </authorList>
    </citation>
    <scope>NUCLEOTIDE SEQUENCE</scope>
    <source>
        <strain evidence="5">FB</strain>
    </source>
</reference>
<evidence type="ECO:0000313" key="5">
    <source>
        <dbReference type="EMBL" id="KAF1084224.1"/>
    </source>
</evidence>
<feature type="compositionally biased region" description="Polar residues" evidence="3">
    <location>
        <begin position="68"/>
        <end position="79"/>
    </location>
</feature>
<evidence type="ECO:0000256" key="2">
    <source>
        <dbReference type="ARBA" id="ARBA00023136"/>
    </source>
</evidence>
<keyword evidence="6" id="KW-1185">Reference proteome</keyword>
<dbReference type="InterPro" id="IPR004995">
    <property type="entry name" value="Spore_Ger"/>
</dbReference>
<name>A0A9D3AXY8_9FIRM</name>
<feature type="transmembrane region" description="Helical" evidence="4">
    <location>
        <begin position="497"/>
        <end position="522"/>
    </location>
</feature>
<dbReference type="Pfam" id="PF03323">
    <property type="entry name" value="GerA"/>
    <property type="match status" value="1"/>
</dbReference>
<dbReference type="PANTHER" id="PTHR22550">
    <property type="entry name" value="SPORE GERMINATION PROTEIN"/>
    <property type="match status" value="1"/>
</dbReference>
<dbReference type="AlphaFoldDB" id="A0A9D3AXY8"/>
<feature type="region of interest" description="Disordered" evidence="3">
    <location>
        <begin position="51"/>
        <end position="79"/>
    </location>
</feature>
<feature type="region of interest" description="Disordered" evidence="3">
    <location>
        <begin position="566"/>
        <end position="586"/>
    </location>
</feature>
<keyword evidence="4" id="KW-1133">Transmembrane helix</keyword>
<dbReference type="GO" id="GO:0016020">
    <property type="term" value="C:membrane"/>
    <property type="evidence" value="ECO:0007669"/>
    <property type="project" value="InterPro"/>
</dbReference>
<feature type="compositionally biased region" description="Pro residues" evidence="3">
    <location>
        <begin position="577"/>
        <end position="586"/>
    </location>
</feature>
<keyword evidence="2 4" id="KW-0472">Membrane</keyword>
<accession>A0A9D3AXY8</accession>
<comment type="caution">
    <text evidence="5">The sequence shown here is derived from an EMBL/GenBank/DDBJ whole genome shotgun (WGS) entry which is preliminary data.</text>
</comment>
<proteinExistence type="inferred from homology"/>
<evidence type="ECO:0000256" key="3">
    <source>
        <dbReference type="SAM" id="MobiDB-lite"/>
    </source>
</evidence>
<sequence length="586" mass="65022">MGEISEIPQEPNLPWHNNPCCIRITIEANNRINLLIKDGIMIKFIKPRRSCLQRRGKSKRQEERPVNQPEQTGNTTGSLNKKILKTDLDSNLREIKAILSNCSDVVYREFLLAQNKQLRLALIYTDGLADKTQVSDQIMRALALEVPMAVSGQQITKARALEFIKQRGLCIQQIKESELLEDIIHAILSGDTVLLVDGHATAIINGSRGWEKRSIVEPEAEPTVRGPREAFVESLRVNTSLLRRKIKSPNLKTEALRLGEVTDTDVVIMYVEGIVNEKLVAEVKSRLKRIKIDGILESGYIEELIEDNPWSVFPTINHTERPDRVAAMLLEGRVAILVDGTPFVLIVPNLFVEYLHAGEDYYERFLFSSAVRMLRFLAMLITLTLPGLYVAVVSFHHELFPTALLLSIAAQHEAVPYPVIIEVLLMEVTFEILREAGIRLPRPIGQAVSIVGALVIGEAAVQAGLVAASTVIVVAGTGIASFVISYNVSISLRLLRFFIMFLSAFLGLFGLISGLAVIGIHLCTLRSFGVPYLSPVVPTTGIDLADTVVRAPLWSMLSRPRLIARQNQKRQGQGLKPSPPPPRQNG</sequence>
<evidence type="ECO:0000256" key="1">
    <source>
        <dbReference type="ARBA" id="ARBA00005278"/>
    </source>
</evidence>
<dbReference type="GO" id="GO:0009847">
    <property type="term" value="P:spore germination"/>
    <property type="evidence" value="ECO:0007669"/>
    <property type="project" value="InterPro"/>
</dbReference>
<evidence type="ECO:0000313" key="6">
    <source>
        <dbReference type="Proteomes" id="UP000798488"/>
    </source>
</evidence>
<comment type="similarity">
    <text evidence="1">Belongs to the GerABKA family.</text>
</comment>
<evidence type="ECO:0000256" key="4">
    <source>
        <dbReference type="SAM" id="Phobius"/>
    </source>
</evidence>
<dbReference type="Proteomes" id="UP000798488">
    <property type="component" value="Unassembled WGS sequence"/>
</dbReference>
<gene>
    <name evidence="5" type="primary">gerBA_2</name>
    <name evidence="5" type="ORF">SPSYN_02628</name>
</gene>
<dbReference type="PIRSF" id="PIRSF005690">
    <property type="entry name" value="GerBA"/>
    <property type="match status" value="1"/>
</dbReference>